<proteinExistence type="predicted"/>
<protein>
    <submittedName>
        <fullName evidence="1">Uncharacterized protein</fullName>
    </submittedName>
</protein>
<reference evidence="1" key="1">
    <citation type="submission" date="2020-02" db="EMBL/GenBank/DDBJ databases">
        <authorList>
            <person name="Meier V. D."/>
        </authorList>
    </citation>
    <scope>NUCLEOTIDE SEQUENCE</scope>
    <source>
        <strain evidence="1">AVDCRST_MAG96</strain>
    </source>
</reference>
<dbReference type="AlphaFoldDB" id="A0A6J4RK38"/>
<gene>
    <name evidence="1" type="ORF">AVDCRST_MAG96-701</name>
</gene>
<sequence length="40" mass="4676">CSIFVSIAGRSCLCLQFFCLQNYPASAQFLYRNFISRFIF</sequence>
<evidence type="ECO:0000313" key="1">
    <source>
        <dbReference type="EMBL" id="CAA9475791.1"/>
    </source>
</evidence>
<feature type="non-terminal residue" evidence="1">
    <location>
        <position position="40"/>
    </location>
</feature>
<dbReference type="EMBL" id="CADCVN010000267">
    <property type="protein sequence ID" value="CAA9475791.1"/>
    <property type="molecule type" value="Genomic_DNA"/>
</dbReference>
<name>A0A6J4RK38_9BACT</name>
<accession>A0A6J4RK38</accession>
<organism evidence="1">
    <name type="scientific">uncultured Segetibacter sp</name>
    <dbReference type="NCBI Taxonomy" id="481133"/>
    <lineage>
        <taxon>Bacteria</taxon>
        <taxon>Pseudomonadati</taxon>
        <taxon>Bacteroidota</taxon>
        <taxon>Chitinophagia</taxon>
        <taxon>Chitinophagales</taxon>
        <taxon>Chitinophagaceae</taxon>
        <taxon>Segetibacter</taxon>
        <taxon>environmental samples</taxon>
    </lineage>
</organism>
<feature type="non-terminal residue" evidence="1">
    <location>
        <position position="1"/>
    </location>
</feature>